<dbReference type="InterPro" id="IPR036264">
    <property type="entry name" value="Bact_exopeptidase_dim_dom"/>
</dbReference>
<dbReference type="Proteomes" id="UP001583186">
    <property type="component" value="Unassembled WGS sequence"/>
</dbReference>
<evidence type="ECO:0000313" key="8">
    <source>
        <dbReference type="EMBL" id="KAL1890312.1"/>
    </source>
</evidence>
<dbReference type="EC" id="3.4.17.4" evidence="8"/>
<evidence type="ECO:0000256" key="3">
    <source>
        <dbReference type="ARBA" id="ARBA00022723"/>
    </source>
</evidence>
<dbReference type="PROSITE" id="PS00758">
    <property type="entry name" value="ARGE_DAPE_CPG2_1"/>
    <property type="match status" value="1"/>
</dbReference>
<dbReference type="InterPro" id="IPR017141">
    <property type="entry name" value="Pept_M20_carboxypep"/>
</dbReference>
<dbReference type="Gene3D" id="3.30.70.360">
    <property type="match status" value="1"/>
</dbReference>
<feature type="domain" description="Peptidase M20 dimerisation" evidence="7">
    <location>
        <begin position="307"/>
        <end position="462"/>
    </location>
</feature>
<reference evidence="8 9" key="1">
    <citation type="journal article" date="2024" name="IMA Fungus">
        <title>IMA Genome - F19 : A genome assembly and annotation guide to empower mycologists, including annotated draft genome sequences of Ceratocystis pirilliformis, Diaporthe australafricana, Fusarium ophioides, Paecilomyces lecythidis, and Sporothrix stenoceras.</title>
        <authorList>
            <person name="Aylward J."/>
            <person name="Wilson A.M."/>
            <person name="Visagie C.M."/>
            <person name="Spraker J."/>
            <person name="Barnes I."/>
            <person name="Buitendag C."/>
            <person name="Ceriani C."/>
            <person name="Del Mar Angel L."/>
            <person name="du Plessis D."/>
            <person name="Fuchs T."/>
            <person name="Gasser K."/>
            <person name="Kramer D."/>
            <person name="Li W."/>
            <person name="Munsamy K."/>
            <person name="Piso A."/>
            <person name="Price J.L."/>
            <person name="Sonnekus B."/>
            <person name="Thomas C."/>
            <person name="van der Nest A."/>
            <person name="van Dijk A."/>
            <person name="van Heerden A."/>
            <person name="van Vuuren N."/>
            <person name="Yilmaz N."/>
            <person name="Duong T.A."/>
            <person name="van der Merwe N.A."/>
            <person name="Wingfield M.J."/>
            <person name="Wingfield B.D."/>
        </authorList>
    </citation>
    <scope>NUCLEOTIDE SEQUENCE [LARGE SCALE GENOMIC DNA]</scope>
    <source>
        <strain evidence="8 9">CMW 5346</strain>
    </source>
</reference>
<keyword evidence="9" id="KW-1185">Reference proteome</keyword>
<name>A0ABR3YQD0_9PEZI</name>
<comment type="caution">
    <text evidence="8">The sequence shown here is derived from an EMBL/GenBank/DDBJ whole genome shotgun (WGS) entry which is preliminary data.</text>
</comment>
<gene>
    <name evidence="8" type="primary">CPS1</name>
    <name evidence="8" type="ORF">Sste5346_008314</name>
</gene>
<dbReference type="Gene3D" id="3.40.630.10">
    <property type="entry name" value="Zn peptidases"/>
    <property type="match status" value="1"/>
</dbReference>
<evidence type="ECO:0000256" key="6">
    <source>
        <dbReference type="SAM" id="MobiDB-lite"/>
    </source>
</evidence>
<dbReference type="GO" id="GO:0004181">
    <property type="term" value="F:metallocarboxypeptidase activity"/>
    <property type="evidence" value="ECO:0007669"/>
    <property type="project" value="UniProtKB-EC"/>
</dbReference>
<keyword evidence="4 8" id="KW-0378">Hydrolase</keyword>
<keyword evidence="2" id="KW-0645">Protease</keyword>
<accession>A0ABR3YQD0</accession>
<dbReference type="InterPro" id="IPR047177">
    <property type="entry name" value="Pept_M20A"/>
</dbReference>
<evidence type="ECO:0000256" key="2">
    <source>
        <dbReference type="ARBA" id="ARBA00022670"/>
    </source>
</evidence>
<protein>
    <submittedName>
        <fullName evidence="8">Gly-Xaa carboxypeptidase</fullName>
        <ecNumber evidence="8">3.4.17.4</ecNumber>
    </submittedName>
</protein>
<dbReference type="PIRSF" id="PIRSF037217">
    <property type="entry name" value="Carboxypeptidase_S"/>
    <property type="match status" value="1"/>
</dbReference>
<dbReference type="InterPro" id="IPR002933">
    <property type="entry name" value="Peptidase_M20"/>
</dbReference>
<dbReference type="Pfam" id="PF01546">
    <property type="entry name" value="Peptidase_M20"/>
    <property type="match status" value="1"/>
</dbReference>
<dbReference type="CDD" id="cd05674">
    <property type="entry name" value="M20_yscS"/>
    <property type="match status" value="1"/>
</dbReference>
<evidence type="ECO:0000256" key="1">
    <source>
        <dbReference type="ARBA" id="ARBA00006247"/>
    </source>
</evidence>
<dbReference type="SUPFAM" id="SSF53187">
    <property type="entry name" value="Zn-dependent exopeptidases"/>
    <property type="match status" value="1"/>
</dbReference>
<keyword evidence="8" id="KW-0121">Carboxypeptidase</keyword>
<comment type="similarity">
    <text evidence="1">Belongs to the peptidase M20A family.</text>
</comment>
<evidence type="ECO:0000256" key="5">
    <source>
        <dbReference type="ARBA" id="ARBA00022833"/>
    </source>
</evidence>
<evidence type="ECO:0000313" key="9">
    <source>
        <dbReference type="Proteomes" id="UP001583186"/>
    </source>
</evidence>
<dbReference type="InterPro" id="IPR011650">
    <property type="entry name" value="Peptidase_M20_dimer"/>
</dbReference>
<dbReference type="Pfam" id="PF07687">
    <property type="entry name" value="M20_dimer"/>
    <property type="match status" value="1"/>
</dbReference>
<dbReference type="SUPFAM" id="SSF55031">
    <property type="entry name" value="Bacterial exopeptidase dimerisation domain"/>
    <property type="match status" value="1"/>
</dbReference>
<dbReference type="PANTHER" id="PTHR45962:SF1">
    <property type="entry name" value="N-FATTY-ACYL-AMINO ACID SYNTHASE_HYDROLASE PM20D1"/>
    <property type="match status" value="1"/>
</dbReference>
<evidence type="ECO:0000259" key="7">
    <source>
        <dbReference type="Pfam" id="PF07687"/>
    </source>
</evidence>
<evidence type="ECO:0000256" key="4">
    <source>
        <dbReference type="ARBA" id="ARBA00022801"/>
    </source>
</evidence>
<dbReference type="EMBL" id="JAWCUI010000063">
    <property type="protein sequence ID" value="KAL1890312.1"/>
    <property type="molecule type" value="Genomic_DNA"/>
</dbReference>
<sequence length="598" mass="65678">MDSKQSHAALLPHATAGAPSKGNQPWRRRFLAAAAAMMLLNTCYRGYELATGVSPFQAGSASDASSPQPPRCPAQEVIAPTTRPDITAHNVDSLFKSAEFRNLSVSRLAGAVQIPTQDFEDMGRLGEDPRWDTFYDLQKYFAQTFPLLHKSLQLDVINEHNLVYTWRGKNETLKPVLLMSHLDTVPVADDTLAEWRFPPFSGHFDGTYIYGRGSHDCKNNVLGILSAVTALLTQDFVPERTFILAFGYDEESGKFKYGAAKVADHLRETYGVSSDGKDGDTFAIILDEGGIGINKQFGRALATPQSSEKGYLDVLLDVHIKGGHSSIPPKHSSIGLLALAVSRLEAEAATNFPLQLSTENPLYTLLQCAAEDNATVDMPPALRSALRESNVDLDRVVSLLADSPTASSLLHTTQAVTIFHAGNKANALPAYANALVNYRVSSLEDLASVQSKLIATLEPLAKELGLTFYHGVQDEEDDFLPENSLRLSWRRTQLEPSPVSTTSSSSWTYFSGVIKHVFDEPGAGNDVLVTPAYAGGNTDTKYFWDLSSQIYRFGPLRAWHDEGWGGVHDVNERIALDAHLEAILFYHEFIRVFDEAEL</sequence>
<keyword evidence="3" id="KW-0479">Metal-binding</keyword>
<proteinExistence type="inferred from homology"/>
<dbReference type="InterPro" id="IPR001261">
    <property type="entry name" value="ArgE/DapE_CS"/>
</dbReference>
<dbReference type="Gene3D" id="1.10.150.900">
    <property type="match status" value="1"/>
</dbReference>
<dbReference type="PANTHER" id="PTHR45962">
    <property type="entry name" value="N-FATTY-ACYL-AMINO ACID SYNTHASE/HYDROLASE PM20D1"/>
    <property type="match status" value="1"/>
</dbReference>
<keyword evidence="5" id="KW-0862">Zinc</keyword>
<organism evidence="8 9">
    <name type="scientific">Sporothrix stenoceras</name>
    <dbReference type="NCBI Taxonomy" id="5173"/>
    <lineage>
        <taxon>Eukaryota</taxon>
        <taxon>Fungi</taxon>
        <taxon>Dikarya</taxon>
        <taxon>Ascomycota</taxon>
        <taxon>Pezizomycotina</taxon>
        <taxon>Sordariomycetes</taxon>
        <taxon>Sordariomycetidae</taxon>
        <taxon>Ophiostomatales</taxon>
        <taxon>Ophiostomataceae</taxon>
        <taxon>Sporothrix</taxon>
    </lineage>
</organism>
<feature type="region of interest" description="Disordered" evidence="6">
    <location>
        <begin position="1"/>
        <end position="24"/>
    </location>
</feature>